<name>A0A835M8K4_9MAGN</name>
<evidence type="ECO:0008006" key="4">
    <source>
        <dbReference type="Google" id="ProtNLM"/>
    </source>
</evidence>
<comment type="caution">
    <text evidence="2">The sequence shown here is derived from an EMBL/GenBank/DDBJ whole genome shotgun (WGS) entry which is preliminary data.</text>
</comment>
<proteinExistence type="predicted"/>
<dbReference type="GO" id="GO:0005634">
    <property type="term" value="C:nucleus"/>
    <property type="evidence" value="ECO:0007669"/>
    <property type="project" value="InterPro"/>
</dbReference>
<reference evidence="2 3" key="1">
    <citation type="submission" date="2020-10" db="EMBL/GenBank/DDBJ databases">
        <title>The Coptis chinensis genome and diversification of protoberbering-type alkaloids.</title>
        <authorList>
            <person name="Wang B."/>
            <person name="Shu S."/>
            <person name="Song C."/>
            <person name="Liu Y."/>
        </authorList>
    </citation>
    <scope>NUCLEOTIDE SEQUENCE [LARGE SCALE GENOMIC DNA]</scope>
    <source>
        <strain evidence="2">HL-2020</strain>
        <tissue evidence="2">Leaf</tissue>
    </source>
</reference>
<gene>
    <name evidence="2" type="ORF">IFM89_038516</name>
</gene>
<sequence>MEESLNFSKTQRIVLIIDLNPLLNLENPKPYINSILSTSKTLLTFHSLSSSLFTFKFFFSSLSPLLSSSKLHSIFPKSSQSPSFNYPSQTLISLSQSLNSISTLAQSLVSPPKASFTASSVFQVVHDYIWESQVEDDFIGNNSSIVRSNLIVILSPVSRNLKCLGDFVDVEIEEGSHVVCDKFVNVFNPVSEGLVSKDIHCCWVDVNYEEGRMENGSLSVFEKGIKRLGWGFCSTDAIVLGSALVPFGMIYPRIGCDMTDFYATSCGKKSRVELRLTVKDVGGKPLECNCCELELLDLKHLNTQAGTCESSNSTIVGCTRTKMFMENQTVKISVKLVWRNIENLKLKDSFHDYILLRGSSLGEDRKEISSDGFFADKVLEMLCMETSDFTPGKPIWQVFLTFLYKNNYWALVSVSVGGDQSLMGILKPFTVHSALVCILDKFAFGNYCDADGFCSSLAEIVTVNSSELPKGNVNSSSSSQKDLSHTKSLEFQDGKKKNHRKSLKCLQELSWNSFCEAALRDTTMDLEDVYIGRESTNSKKMKFLKCWMKQAKKSCCSFEIKPNEPKSHSLSEEELKVRLVGSEQENDQPVSSSFSTEEASFAGTKLAGETIPVSCSETPEAFFNCISQKVQQGIESKEVDLGALAERLVECSINWFCLKLEKESALLNTTPEEQAENCTKMIVAELVKLLLREPKDLAMKYKVGEPLPSTSELSSASYTSENRIREYELQILFRMEMLRSKVEGDIEESAKRKMVKHICLLLDDIQYHFEGGCFGDVSLDKYVGRTIKSRFSHCLGDVVDRIYTKMDLLLYYDDDRPSGSQINSEDGDEAQRQVIFENEIGESASGSASTSGSMPIELKEYYCASPIELREKEHQCCLMEAQEKRERASRFSSFTGRGQYLQRVWAPKNLKAVRGKTDSRHKLPKRKDGRGTCSDVVCETPMTGMKRSCIRESNEAKKQIGSEIRPCGSVSKALFQDGNDA</sequence>
<dbReference type="InterPro" id="IPR026153">
    <property type="entry name" value="Treslin"/>
</dbReference>
<evidence type="ECO:0000313" key="3">
    <source>
        <dbReference type="Proteomes" id="UP000631114"/>
    </source>
</evidence>
<accession>A0A835M8K4</accession>
<organism evidence="2 3">
    <name type="scientific">Coptis chinensis</name>
    <dbReference type="NCBI Taxonomy" id="261450"/>
    <lineage>
        <taxon>Eukaryota</taxon>
        <taxon>Viridiplantae</taxon>
        <taxon>Streptophyta</taxon>
        <taxon>Embryophyta</taxon>
        <taxon>Tracheophyta</taxon>
        <taxon>Spermatophyta</taxon>
        <taxon>Magnoliopsida</taxon>
        <taxon>Ranunculales</taxon>
        <taxon>Ranunculaceae</taxon>
        <taxon>Coptidoideae</taxon>
        <taxon>Coptis</taxon>
    </lineage>
</organism>
<dbReference type="EMBL" id="JADFTS010000003">
    <property type="protein sequence ID" value="KAF9617754.1"/>
    <property type="molecule type" value="Genomic_DNA"/>
</dbReference>
<dbReference type="GO" id="GO:0007095">
    <property type="term" value="P:mitotic G2 DNA damage checkpoint signaling"/>
    <property type="evidence" value="ECO:0007669"/>
    <property type="project" value="TreeGrafter"/>
</dbReference>
<dbReference type="AlphaFoldDB" id="A0A835M8K4"/>
<dbReference type="GO" id="GO:0033314">
    <property type="term" value="P:mitotic DNA replication checkpoint signaling"/>
    <property type="evidence" value="ECO:0007669"/>
    <property type="project" value="InterPro"/>
</dbReference>
<dbReference type="GO" id="GO:0003682">
    <property type="term" value="F:chromatin binding"/>
    <property type="evidence" value="ECO:0007669"/>
    <property type="project" value="TreeGrafter"/>
</dbReference>
<dbReference type="GO" id="GO:0006260">
    <property type="term" value="P:DNA replication"/>
    <property type="evidence" value="ECO:0007669"/>
    <property type="project" value="InterPro"/>
</dbReference>
<evidence type="ECO:0000256" key="1">
    <source>
        <dbReference type="SAM" id="MobiDB-lite"/>
    </source>
</evidence>
<feature type="compositionally biased region" description="Polar residues" evidence="1">
    <location>
        <begin position="469"/>
        <end position="481"/>
    </location>
</feature>
<protein>
    <recommendedName>
        <fullName evidence="4">Treslin</fullName>
    </recommendedName>
</protein>
<dbReference type="OrthoDB" id="1913152at2759"/>
<dbReference type="GO" id="GO:0010212">
    <property type="term" value="P:response to ionizing radiation"/>
    <property type="evidence" value="ECO:0007669"/>
    <property type="project" value="InterPro"/>
</dbReference>
<dbReference type="PANTHER" id="PTHR21556:SF2">
    <property type="entry name" value="TRESLIN"/>
    <property type="match status" value="1"/>
</dbReference>
<dbReference type="PANTHER" id="PTHR21556">
    <property type="entry name" value="TRESLIN"/>
    <property type="match status" value="1"/>
</dbReference>
<evidence type="ECO:0000313" key="2">
    <source>
        <dbReference type="EMBL" id="KAF9617754.1"/>
    </source>
</evidence>
<keyword evidence="3" id="KW-1185">Reference proteome</keyword>
<dbReference type="GO" id="GO:0030174">
    <property type="term" value="P:regulation of DNA-templated DNA replication initiation"/>
    <property type="evidence" value="ECO:0007669"/>
    <property type="project" value="TreeGrafter"/>
</dbReference>
<feature type="compositionally biased region" description="Basic and acidic residues" evidence="1">
    <location>
        <begin position="482"/>
        <end position="495"/>
    </location>
</feature>
<feature type="region of interest" description="Disordered" evidence="1">
    <location>
        <begin position="469"/>
        <end position="495"/>
    </location>
</feature>
<dbReference type="Proteomes" id="UP000631114">
    <property type="component" value="Unassembled WGS sequence"/>
</dbReference>